<dbReference type="InterPro" id="IPR050721">
    <property type="entry name" value="Trk_Ktr_HKT_K-transport"/>
</dbReference>
<dbReference type="NCBIfam" id="NF007039">
    <property type="entry name" value="PRK09496.3-2"/>
    <property type="match status" value="1"/>
</dbReference>
<dbReference type="InterPro" id="IPR006037">
    <property type="entry name" value="RCK_C"/>
</dbReference>
<dbReference type="NCBIfam" id="NF007030">
    <property type="entry name" value="PRK09496.1-1"/>
    <property type="match status" value="1"/>
</dbReference>
<dbReference type="OrthoDB" id="9775180at2"/>
<evidence type="ECO:0000259" key="8">
    <source>
        <dbReference type="PROSITE" id="PS51202"/>
    </source>
</evidence>
<dbReference type="InterPro" id="IPR036721">
    <property type="entry name" value="RCK_C_sf"/>
</dbReference>
<evidence type="ECO:0000313" key="10">
    <source>
        <dbReference type="Proteomes" id="UP000072660"/>
    </source>
</evidence>
<accession>A0A139SHA2</accession>
<keyword evidence="3" id="KW-0633">Potassium transport</keyword>
<keyword evidence="4" id="KW-0630">Potassium</keyword>
<dbReference type="EMBL" id="LSZO01000220">
    <property type="protein sequence ID" value="KXU33945.1"/>
    <property type="molecule type" value="Genomic_DNA"/>
</dbReference>
<organism evidence="9 10">
    <name type="scientific">Ventosimonas gracilis</name>
    <dbReference type="NCBI Taxonomy" id="1680762"/>
    <lineage>
        <taxon>Bacteria</taxon>
        <taxon>Pseudomonadati</taxon>
        <taxon>Pseudomonadota</taxon>
        <taxon>Gammaproteobacteria</taxon>
        <taxon>Pseudomonadales</taxon>
        <taxon>Ventosimonadaceae</taxon>
        <taxon>Ventosimonas</taxon>
    </lineage>
</organism>
<name>A0A139SHA2_9GAMM</name>
<keyword evidence="5" id="KW-0520">NAD</keyword>
<keyword evidence="6" id="KW-0406">Ion transport</keyword>
<dbReference type="PANTHER" id="PTHR43833:SF5">
    <property type="entry name" value="TRK SYSTEM POTASSIUM UPTAKE PROTEIN TRKA"/>
    <property type="match status" value="1"/>
</dbReference>
<dbReference type="Pfam" id="PF02080">
    <property type="entry name" value="TrkA_C"/>
    <property type="match status" value="1"/>
</dbReference>
<dbReference type="SUPFAM" id="SSF116726">
    <property type="entry name" value="TrkA C-terminal domain-like"/>
    <property type="match status" value="2"/>
</dbReference>
<dbReference type="Pfam" id="PF02254">
    <property type="entry name" value="TrkA_N"/>
    <property type="match status" value="2"/>
</dbReference>
<dbReference type="NCBIfam" id="NF007032">
    <property type="entry name" value="PRK09496.1-4"/>
    <property type="match status" value="1"/>
</dbReference>
<evidence type="ECO:0000313" key="9">
    <source>
        <dbReference type="EMBL" id="KXU33945.1"/>
    </source>
</evidence>
<dbReference type="AlphaFoldDB" id="A0A139SHA2"/>
<evidence type="ECO:0000256" key="1">
    <source>
        <dbReference type="ARBA" id="ARBA00017378"/>
    </source>
</evidence>
<dbReference type="PRINTS" id="PR00335">
    <property type="entry name" value="KUPTAKETRKA"/>
</dbReference>
<evidence type="ECO:0000256" key="6">
    <source>
        <dbReference type="ARBA" id="ARBA00023065"/>
    </source>
</evidence>
<dbReference type="FunFam" id="3.40.50.720:FF:000042">
    <property type="entry name" value="Trk system potassium transporter TrkA"/>
    <property type="match status" value="1"/>
</dbReference>
<dbReference type="PANTHER" id="PTHR43833">
    <property type="entry name" value="POTASSIUM CHANNEL PROTEIN 2-RELATED-RELATED"/>
    <property type="match status" value="1"/>
</dbReference>
<evidence type="ECO:0000256" key="2">
    <source>
        <dbReference type="ARBA" id="ARBA00022448"/>
    </source>
</evidence>
<protein>
    <recommendedName>
        <fullName evidence="1">Trk system potassium uptake protein TrkA</fullName>
    </recommendedName>
</protein>
<dbReference type="NCBIfam" id="NF007031">
    <property type="entry name" value="PRK09496.1-2"/>
    <property type="match status" value="1"/>
</dbReference>
<dbReference type="FunFam" id="3.40.50.720:FF:000027">
    <property type="entry name" value="Trk system potassium transporter TrkA"/>
    <property type="match status" value="1"/>
</dbReference>
<keyword evidence="2" id="KW-0813">Transport</keyword>
<feature type="domain" description="RCK C-terminal" evidence="8">
    <location>
        <begin position="367"/>
        <end position="452"/>
    </location>
</feature>
<dbReference type="RefSeq" id="WP_068393374.1">
    <property type="nucleotide sequence ID" value="NZ_LSZO01000220.1"/>
</dbReference>
<dbReference type="GO" id="GO:0005886">
    <property type="term" value="C:plasma membrane"/>
    <property type="evidence" value="ECO:0007669"/>
    <property type="project" value="InterPro"/>
</dbReference>
<dbReference type="InterPro" id="IPR003148">
    <property type="entry name" value="RCK_N"/>
</dbReference>
<dbReference type="SUPFAM" id="SSF51735">
    <property type="entry name" value="NAD(P)-binding Rossmann-fold domains"/>
    <property type="match status" value="2"/>
</dbReference>
<dbReference type="Gene3D" id="3.30.70.1450">
    <property type="entry name" value="Regulator of K+ conductance, C-terminal domain"/>
    <property type="match status" value="2"/>
</dbReference>
<dbReference type="PROSITE" id="PS51201">
    <property type="entry name" value="RCK_N"/>
    <property type="match status" value="2"/>
</dbReference>
<feature type="domain" description="RCK C-terminal" evidence="8">
    <location>
        <begin position="142"/>
        <end position="226"/>
    </location>
</feature>
<feature type="domain" description="RCK N-terminal" evidence="7">
    <location>
        <begin position="1"/>
        <end position="122"/>
    </location>
</feature>
<evidence type="ECO:0000256" key="5">
    <source>
        <dbReference type="ARBA" id="ARBA00023027"/>
    </source>
</evidence>
<comment type="caution">
    <text evidence="9">The sequence shown here is derived from an EMBL/GenBank/DDBJ whole genome shotgun (WGS) entry which is preliminary data.</text>
</comment>
<keyword evidence="10" id="KW-1185">Reference proteome</keyword>
<dbReference type="Gene3D" id="3.40.50.720">
    <property type="entry name" value="NAD(P)-binding Rossmann-like Domain"/>
    <property type="match status" value="2"/>
</dbReference>
<evidence type="ECO:0000256" key="4">
    <source>
        <dbReference type="ARBA" id="ARBA00022958"/>
    </source>
</evidence>
<gene>
    <name evidence="9" type="primary">trkA</name>
    <name evidence="9" type="ORF">AXE65_07945</name>
</gene>
<dbReference type="InterPro" id="IPR006036">
    <property type="entry name" value="K_uptake_TrkA"/>
</dbReference>
<feature type="domain" description="RCK N-terminal" evidence="7">
    <location>
        <begin position="231"/>
        <end position="347"/>
    </location>
</feature>
<dbReference type="GO" id="GO:0015079">
    <property type="term" value="F:potassium ion transmembrane transporter activity"/>
    <property type="evidence" value="ECO:0007669"/>
    <property type="project" value="InterPro"/>
</dbReference>
<dbReference type="Proteomes" id="UP000072660">
    <property type="component" value="Unassembled WGS sequence"/>
</dbReference>
<dbReference type="InterPro" id="IPR036291">
    <property type="entry name" value="NAD(P)-bd_dom_sf"/>
</dbReference>
<sequence>MKIIILGAGQVGGTLAEHLAGEANDITVVDSDAGRLRELATRLDIRTVRGAASFPWVLRQAGAEDADMLVAVTNSDETNMVACQVAYHLFHTPVKIARVRESAYLTHSGLFSHEAIAVDVLISPEQLVTHYIRRLIECPGALQVLDFAGGKAQLVATKAQYGGPLPRLSIAELHARLPNIDWRVAAIFRRGKSLELTEQTQIAVDDELFFIAAREQIKGIMAQLQPQQDRYRRIIIGGGGHIGERLAEAIETHYQVKIIELSQTRCRQLAEVLNNTLVLNGNASDRELLLEENIASTDLFLALTQSDEANIMSSLLARRLGARKVMTLINNPAYVDLIQGGTIDVAISPQLATIGTLLSHVRRGDIHSAHSLRGGAAEAIELVAHGDAKSSRVVGRSCAQLALPPGTRIGAIIRGEEVLIAADDLVIAENDHVILFLPEKKYIREVERLFQVGWNFF</sequence>
<evidence type="ECO:0000259" key="7">
    <source>
        <dbReference type="PROSITE" id="PS51201"/>
    </source>
</evidence>
<reference evidence="9 10" key="1">
    <citation type="submission" date="2016-02" db="EMBL/GenBank/DDBJ databases">
        <authorList>
            <person name="Wen L."/>
            <person name="He K."/>
            <person name="Yang H."/>
        </authorList>
    </citation>
    <scope>NUCLEOTIDE SEQUENCE [LARGE SCALE GENOMIC DNA]</scope>
    <source>
        <strain evidence="9 10">CV58</strain>
    </source>
</reference>
<dbReference type="PROSITE" id="PS51202">
    <property type="entry name" value="RCK_C"/>
    <property type="match status" value="2"/>
</dbReference>
<evidence type="ECO:0000256" key="3">
    <source>
        <dbReference type="ARBA" id="ARBA00022538"/>
    </source>
</evidence>
<proteinExistence type="predicted"/>